<dbReference type="AlphaFoldDB" id="A0AAD5MYF8"/>
<proteinExistence type="predicted"/>
<comment type="caution">
    <text evidence="1">The sequence shown here is derived from an EMBL/GenBank/DDBJ whole genome shotgun (WGS) entry which is preliminary data.</text>
</comment>
<accession>A0AAD5MYF8</accession>
<dbReference type="Proteomes" id="UP001196413">
    <property type="component" value="Unassembled WGS sequence"/>
</dbReference>
<protein>
    <submittedName>
        <fullName evidence="1">Uncharacterized protein</fullName>
    </submittedName>
</protein>
<reference evidence="1" key="1">
    <citation type="submission" date="2021-06" db="EMBL/GenBank/DDBJ databases">
        <title>Parelaphostrongylus tenuis whole genome reference sequence.</title>
        <authorList>
            <person name="Garwood T.J."/>
            <person name="Larsen P.A."/>
            <person name="Fountain-Jones N.M."/>
            <person name="Garbe J.R."/>
            <person name="Macchietto M.G."/>
            <person name="Kania S.A."/>
            <person name="Gerhold R.W."/>
            <person name="Richards J.E."/>
            <person name="Wolf T.M."/>
        </authorList>
    </citation>
    <scope>NUCLEOTIDE SEQUENCE</scope>
    <source>
        <strain evidence="1">MNPRO001-30</strain>
        <tissue evidence="1">Meninges</tissue>
    </source>
</reference>
<evidence type="ECO:0000313" key="2">
    <source>
        <dbReference type="Proteomes" id="UP001196413"/>
    </source>
</evidence>
<feature type="non-terminal residue" evidence="1">
    <location>
        <position position="1"/>
    </location>
</feature>
<keyword evidence="2" id="KW-1185">Reference proteome</keyword>
<evidence type="ECO:0000313" key="1">
    <source>
        <dbReference type="EMBL" id="KAJ1365198.1"/>
    </source>
</evidence>
<sequence>MMMTTCIISGNTVTTTCLAMGVPGAPAVGAGVNMCRLDMPKDFTPIPFQHLSISETYDGDESSTGDDVGPSTAMKNRSYYHLKPSSREIIGGVRAIELVGSKCYRTIDGFQKEATFPCRPLVAHTYSSSSSEGSTNSGKRGPLERFSLMIGENILHFRIVKAPVEQRCLD</sequence>
<organism evidence="1 2">
    <name type="scientific">Parelaphostrongylus tenuis</name>
    <name type="common">Meningeal worm</name>
    <dbReference type="NCBI Taxonomy" id="148309"/>
    <lineage>
        <taxon>Eukaryota</taxon>
        <taxon>Metazoa</taxon>
        <taxon>Ecdysozoa</taxon>
        <taxon>Nematoda</taxon>
        <taxon>Chromadorea</taxon>
        <taxon>Rhabditida</taxon>
        <taxon>Rhabditina</taxon>
        <taxon>Rhabditomorpha</taxon>
        <taxon>Strongyloidea</taxon>
        <taxon>Metastrongylidae</taxon>
        <taxon>Parelaphostrongylus</taxon>
    </lineage>
</organism>
<gene>
    <name evidence="1" type="ORF">KIN20_025435</name>
</gene>
<name>A0AAD5MYF8_PARTN</name>
<dbReference type="EMBL" id="JAHQIW010005192">
    <property type="protein sequence ID" value="KAJ1365198.1"/>
    <property type="molecule type" value="Genomic_DNA"/>
</dbReference>